<dbReference type="AlphaFoldDB" id="A0A2W7QML0"/>
<proteinExistence type="predicted"/>
<keyword evidence="2" id="KW-1185">Reference proteome</keyword>
<protein>
    <submittedName>
        <fullName evidence="1">6-bladed beta-propeller protein</fullName>
    </submittedName>
</protein>
<reference evidence="1 2" key="1">
    <citation type="submission" date="2018-06" db="EMBL/GenBank/DDBJ databases">
        <title>Genomic Encyclopedia of Archaeal and Bacterial Type Strains, Phase II (KMG-II): from individual species to whole genera.</title>
        <authorList>
            <person name="Goeker M."/>
        </authorList>
    </citation>
    <scope>NUCLEOTIDE SEQUENCE [LARGE SCALE GENOMIC DNA]</scope>
    <source>
        <strain evidence="1 2">DSM 19830</strain>
    </source>
</reference>
<name>A0A2W7QML0_9BACT</name>
<dbReference type="RefSeq" id="WP_111321093.1">
    <property type="nucleotide sequence ID" value="NZ_QKZT01000015.1"/>
</dbReference>
<organism evidence="1 2">
    <name type="scientific">Algoriphagus chordae</name>
    <dbReference type="NCBI Taxonomy" id="237019"/>
    <lineage>
        <taxon>Bacteria</taxon>
        <taxon>Pseudomonadati</taxon>
        <taxon>Bacteroidota</taxon>
        <taxon>Cytophagia</taxon>
        <taxon>Cytophagales</taxon>
        <taxon>Cyclobacteriaceae</taxon>
        <taxon>Algoriphagus</taxon>
    </lineage>
</organism>
<dbReference type="EMBL" id="QKZT01000015">
    <property type="protein sequence ID" value="PZX49351.1"/>
    <property type="molecule type" value="Genomic_DNA"/>
</dbReference>
<evidence type="ECO:0000313" key="2">
    <source>
        <dbReference type="Proteomes" id="UP000248882"/>
    </source>
</evidence>
<dbReference type="PROSITE" id="PS51257">
    <property type="entry name" value="PROKAR_LIPOPROTEIN"/>
    <property type="match status" value="1"/>
</dbReference>
<dbReference type="OrthoDB" id="832665at2"/>
<accession>A0A2W7QML0</accession>
<gene>
    <name evidence="1" type="ORF">LV85_03140</name>
</gene>
<dbReference type="Proteomes" id="UP000248882">
    <property type="component" value="Unassembled WGS sequence"/>
</dbReference>
<comment type="caution">
    <text evidence="1">The sequence shown here is derived from an EMBL/GenBank/DDBJ whole genome shotgun (WGS) entry which is preliminary data.</text>
</comment>
<sequence length="396" mass="44404">MNCYKKVTWAISAFFILSFSCTSPVEKIEGIPRIEISEDNISAFDEAVTSISFIPLKNQLETPVNLNCGLWDLFATDEYLIYVTKCNPNFVAHFFDLEGNYLMTFDKQGEGPEEYQFIQGINVDQDTLSFSAGAGDIKQYLIPSFEFAGSLSLGKPMFVASIAEISKNNWLFSSMFEGDLDANGKFNLYKKIDVSTGETVDLPIKANQLTNEISEGEIEKIGDIFLLNHAFADTLFLYDGIETKPYTTLDFGARHPSQEDLNMKGEGFEAAIANQPFVINMGKIWQTDSISHLKTFALAKNPELDLGNMRTFPIHEVFINHRTNKAIAFPSVVGWTNGKGDAIDGWFYEVLQVDDWINALEKGLFGSHGDKLEELLSGLENFEDPIVIKYKVTIKD</sequence>
<evidence type="ECO:0000313" key="1">
    <source>
        <dbReference type="EMBL" id="PZX49351.1"/>
    </source>
</evidence>
<dbReference type="Pfam" id="PF17170">
    <property type="entry name" value="DUF5128"/>
    <property type="match status" value="1"/>
</dbReference>